<name>A0ABQ9JTD6_9CUCU</name>
<evidence type="ECO:0000313" key="2">
    <source>
        <dbReference type="Proteomes" id="UP001162164"/>
    </source>
</evidence>
<sequence length="60" mass="7075">MEVLTLKIKIITLFVDLPKNRWKTILFSQKTQIKVYEDWPHHLLLKTCYRTSANLSDGSV</sequence>
<dbReference type="Proteomes" id="UP001162164">
    <property type="component" value="Unassembled WGS sequence"/>
</dbReference>
<proteinExistence type="predicted"/>
<evidence type="ECO:0000313" key="1">
    <source>
        <dbReference type="EMBL" id="KAJ8980828.1"/>
    </source>
</evidence>
<dbReference type="EMBL" id="JAPWTJ010000229">
    <property type="protein sequence ID" value="KAJ8980828.1"/>
    <property type="molecule type" value="Genomic_DNA"/>
</dbReference>
<comment type="caution">
    <text evidence="1">The sequence shown here is derived from an EMBL/GenBank/DDBJ whole genome shotgun (WGS) entry which is preliminary data.</text>
</comment>
<reference evidence="1" key="1">
    <citation type="journal article" date="2023" name="Insect Mol. Biol.">
        <title>Genome sequencing provides insights into the evolution of gene families encoding plant cell wall-degrading enzymes in longhorned beetles.</title>
        <authorList>
            <person name="Shin N.R."/>
            <person name="Okamura Y."/>
            <person name="Kirsch R."/>
            <person name="Pauchet Y."/>
        </authorList>
    </citation>
    <scope>NUCLEOTIDE SEQUENCE</scope>
    <source>
        <strain evidence="1">MMC_N1</strain>
    </source>
</reference>
<gene>
    <name evidence="1" type="ORF">NQ317_018408</name>
</gene>
<keyword evidence="2" id="KW-1185">Reference proteome</keyword>
<protein>
    <submittedName>
        <fullName evidence="1">Uncharacterized protein</fullName>
    </submittedName>
</protein>
<organism evidence="1 2">
    <name type="scientific">Molorchus minor</name>
    <dbReference type="NCBI Taxonomy" id="1323400"/>
    <lineage>
        <taxon>Eukaryota</taxon>
        <taxon>Metazoa</taxon>
        <taxon>Ecdysozoa</taxon>
        <taxon>Arthropoda</taxon>
        <taxon>Hexapoda</taxon>
        <taxon>Insecta</taxon>
        <taxon>Pterygota</taxon>
        <taxon>Neoptera</taxon>
        <taxon>Endopterygota</taxon>
        <taxon>Coleoptera</taxon>
        <taxon>Polyphaga</taxon>
        <taxon>Cucujiformia</taxon>
        <taxon>Chrysomeloidea</taxon>
        <taxon>Cerambycidae</taxon>
        <taxon>Lamiinae</taxon>
        <taxon>Monochamini</taxon>
        <taxon>Molorchus</taxon>
    </lineage>
</organism>
<accession>A0ABQ9JTD6</accession>